<feature type="domain" description="Restriction endonuclease type IV Mrr" evidence="1">
    <location>
        <begin position="400"/>
        <end position="511"/>
    </location>
</feature>
<gene>
    <name evidence="2" type="ORF">LV75_003366</name>
</gene>
<evidence type="ECO:0000313" key="2">
    <source>
        <dbReference type="EMBL" id="MCP2270854.1"/>
    </source>
</evidence>
<evidence type="ECO:0000259" key="1">
    <source>
        <dbReference type="Pfam" id="PF04471"/>
    </source>
</evidence>
<dbReference type="Gene3D" id="3.40.1350.10">
    <property type="match status" value="1"/>
</dbReference>
<keyword evidence="2" id="KW-0378">Hydrolase</keyword>
<dbReference type="InterPro" id="IPR007560">
    <property type="entry name" value="Restrct_endonuc_IV_Mrr"/>
</dbReference>
<proteinExistence type="predicted"/>
<dbReference type="InterPro" id="IPR011856">
    <property type="entry name" value="tRNA_endonuc-like_dom_sf"/>
</dbReference>
<dbReference type="SUPFAM" id="SSF52980">
    <property type="entry name" value="Restriction endonuclease-like"/>
    <property type="match status" value="1"/>
</dbReference>
<dbReference type="Pfam" id="PF04471">
    <property type="entry name" value="Mrr_cat"/>
    <property type="match status" value="1"/>
</dbReference>
<name>A0ABT1IE10_9PSEU</name>
<evidence type="ECO:0000313" key="3">
    <source>
        <dbReference type="Proteomes" id="UP001205185"/>
    </source>
</evidence>
<protein>
    <submittedName>
        <fullName evidence="2">Restriction endonuclease</fullName>
    </submittedName>
</protein>
<keyword evidence="3" id="KW-1185">Reference proteome</keyword>
<organism evidence="2 3">
    <name type="scientific">Actinokineospora diospyrosa</name>
    <dbReference type="NCBI Taxonomy" id="103728"/>
    <lineage>
        <taxon>Bacteria</taxon>
        <taxon>Bacillati</taxon>
        <taxon>Actinomycetota</taxon>
        <taxon>Actinomycetes</taxon>
        <taxon>Pseudonocardiales</taxon>
        <taxon>Pseudonocardiaceae</taxon>
        <taxon>Actinokineospora</taxon>
    </lineage>
</organism>
<sequence>MSEFEVEVDVEHEDLVDLCECYWETDGAGSFVHTVKTIAEKYRMASYKVTKTVGEICVARSLRHHCQVCGVGFEYRSRSEWSSTARLAAARCRDCVDAEKREQEDERRRMGLAMRDAIISSIRVVDQGRSLRAEDLDLASAFALAAIFEDAEEVSSGVSTPLGKRVDRLTPLAELDFELVSTLVDLRVVHLHPSSTSDSFTWNGDGSLGSSHYPVLVSYYMTGVGSVGSRVAAYQESLSRVLKRECWPDHWVDQFSEFWFKVAAAECKAYLVYTLKQHGLDFTPGQKTDDVIRRALRWYSIGQVYYFIWRAAKASAAYRARDKVSAKQAANSAVTRISADIDRAYAQGWQVSTYRRDSRLPMSTLSHILFSRALVLDDPMSYSPMDLPARRAGLALSWTNLDSGTFERLIFQLIAETEGYENVDWLMHTNAPDHGRDVSAVRLRRDPLSGHSSQRVAIQCKHWTSKPVRDHDVSQAVVSISHWQDPPFDVVIIATSGRLTSDAVSWIERHNLRSGRPIVEVWNDARLELLLSDRPHLIRSYELR</sequence>
<dbReference type="InterPro" id="IPR011335">
    <property type="entry name" value="Restrct_endonuc-II-like"/>
</dbReference>
<keyword evidence="2" id="KW-0540">Nuclease</keyword>
<accession>A0ABT1IE10</accession>
<dbReference type="EMBL" id="JAMTCO010000008">
    <property type="protein sequence ID" value="MCP2270854.1"/>
    <property type="molecule type" value="Genomic_DNA"/>
</dbReference>
<keyword evidence="2" id="KW-0255">Endonuclease</keyword>
<comment type="caution">
    <text evidence="2">The sequence shown here is derived from an EMBL/GenBank/DDBJ whole genome shotgun (WGS) entry which is preliminary data.</text>
</comment>
<dbReference type="GO" id="GO:0004519">
    <property type="term" value="F:endonuclease activity"/>
    <property type="evidence" value="ECO:0007669"/>
    <property type="project" value="UniProtKB-KW"/>
</dbReference>
<dbReference type="Proteomes" id="UP001205185">
    <property type="component" value="Unassembled WGS sequence"/>
</dbReference>
<reference evidence="2 3" key="1">
    <citation type="submission" date="2022-06" db="EMBL/GenBank/DDBJ databases">
        <title>Genomic Encyclopedia of Archaeal and Bacterial Type Strains, Phase II (KMG-II): from individual species to whole genera.</title>
        <authorList>
            <person name="Goeker M."/>
        </authorList>
    </citation>
    <scope>NUCLEOTIDE SEQUENCE [LARGE SCALE GENOMIC DNA]</scope>
    <source>
        <strain evidence="2 3">DSM 44255</strain>
    </source>
</reference>
<dbReference type="RefSeq" id="WP_253887822.1">
    <property type="nucleotide sequence ID" value="NZ_BAAAVB010000013.1"/>
</dbReference>